<dbReference type="Proteomes" id="UP000540519">
    <property type="component" value="Unassembled WGS sequence"/>
</dbReference>
<dbReference type="InterPro" id="IPR008928">
    <property type="entry name" value="6-hairpin_glycosidase_sf"/>
</dbReference>
<evidence type="ECO:0000313" key="2">
    <source>
        <dbReference type="EMBL" id="MUH38056.1"/>
    </source>
</evidence>
<dbReference type="GO" id="GO:0016787">
    <property type="term" value="F:hydrolase activity"/>
    <property type="evidence" value="ECO:0007669"/>
    <property type="project" value="UniProtKB-KW"/>
</dbReference>
<dbReference type="GO" id="GO:0005975">
    <property type="term" value="P:carbohydrate metabolic process"/>
    <property type="evidence" value="ECO:0007669"/>
    <property type="project" value="InterPro"/>
</dbReference>
<dbReference type="Pfam" id="PF07470">
    <property type="entry name" value="Glyco_hydro_88"/>
    <property type="match status" value="1"/>
</dbReference>
<dbReference type="Gene3D" id="1.50.10.10">
    <property type="match status" value="1"/>
</dbReference>
<sequence>MKIQKTLCSLICIVLWGCNSNSSVITTSQISKNNTAIQDIDPMSQKGVLELMDLTSTWQINNLPHVMYIPGGIIEPLTTHNWVRATFLSGMMAYYDLTKDQEIFNYVDGLCQEVDYKLGERQRHADEFAIGRVYTDIFLVNRDPKVLEDMYERVDYIIDNPKRGPVVGWNGDNNWSWADALFMAPPAWLKLYTSSGKRKYLNEMDVRFWDTYDHLYSKEDHLFYRDDRFKWDKEGDVLKTENGKKVFWGRGNGWVVGGLVDMLTYTPGDFHSRKKYKQLYLEMMEEIASLQGEDGMWRTSLLDVEQYPVKEFSASAFFCYAMAWGVNNGVLDKEVYLPHVNKAWSGLVKCINADGKIGYVQKVGSSPFALSENDTVEYGCGAFLLAGKQMHELLEQ</sequence>
<dbReference type="PANTHER" id="PTHR33886:SF8">
    <property type="entry name" value="UNSATURATED RHAMNOGALACTURONAN HYDROLASE (EUROFUNG)"/>
    <property type="match status" value="1"/>
</dbReference>
<accession>A0A7X3D3D3</accession>
<organism evidence="2 3">
    <name type="scientific">Zobellia amurskyensis</name>
    <dbReference type="NCBI Taxonomy" id="248905"/>
    <lineage>
        <taxon>Bacteria</taxon>
        <taxon>Pseudomonadati</taxon>
        <taxon>Bacteroidota</taxon>
        <taxon>Flavobacteriia</taxon>
        <taxon>Flavobacteriales</taxon>
        <taxon>Flavobacteriaceae</taxon>
        <taxon>Zobellia</taxon>
    </lineage>
</organism>
<comment type="caution">
    <text evidence="2">The sequence shown here is derived from an EMBL/GenBank/DDBJ whole genome shotgun (WGS) entry which is preliminary data.</text>
</comment>
<dbReference type="EMBL" id="RCNR01000064">
    <property type="protein sequence ID" value="MUH38056.1"/>
    <property type="molecule type" value="Genomic_DNA"/>
</dbReference>
<dbReference type="InterPro" id="IPR052043">
    <property type="entry name" value="PolySaccharide_Degr_Enz"/>
</dbReference>
<evidence type="ECO:0008006" key="4">
    <source>
        <dbReference type="Google" id="ProtNLM"/>
    </source>
</evidence>
<evidence type="ECO:0000256" key="1">
    <source>
        <dbReference type="ARBA" id="ARBA00022801"/>
    </source>
</evidence>
<dbReference type="InterPro" id="IPR010905">
    <property type="entry name" value="Glyco_hydro_88"/>
</dbReference>
<evidence type="ECO:0000313" key="3">
    <source>
        <dbReference type="Proteomes" id="UP000540519"/>
    </source>
</evidence>
<dbReference type="InterPro" id="IPR012341">
    <property type="entry name" value="6hp_glycosidase-like_sf"/>
</dbReference>
<name>A0A7X3D3D3_9FLAO</name>
<dbReference type="SUPFAM" id="SSF48208">
    <property type="entry name" value="Six-hairpin glycosidases"/>
    <property type="match status" value="1"/>
</dbReference>
<keyword evidence="1" id="KW-0378">Hydrolase</keyword>
<proteinExistence type="predicted"/>
<dbReference type="OrthoDB" id="258246at2"/>
<keyword evidence="3" id="KW-1185">Reference proteome</keyword>
<protein>
    <recommendedName>
        <fullName evidence="4">Rhamnogalacturonyl hydrolase YesR</fullName>
    </recommendedName>
</protein>
<reference evidence="2 3" key="1">
    <citation type="journal article" date="2019" name="Mar. Drugs">
        <title>Comparative Genomics and CAZyme Genome Repertoires of Marine Zobellia amurskyensis KMM 3526(T) and Zobellia laminariae KMM 3676(T).</title>
        <authorList>
            <person name="Chernysheva N."/>
            <person name="Bystritskaya E."/>
            <person name="Stenkova A."/>
            <person name="Golovkin I."/>
            <person name="Nedashkovskaya O."/>
            <person name="Isaeva M."/>
        </authorList>
    </citation>
    <scope>NUCLEOTIDE SEQUENCE [LARGE SCALE GENOMIC DNA]</scope>
    <source>
        <strain evidence="2 3">KMM 3526</strain>
    </source>
</reference>
<dbReference type="AlphaFoldDB" id="A0A7X3D3D3"/>
<dbReference type="RefSeq" id="WP_155601179.1">
    <property type="nucleotide sequence ID" value="NZ_RCNR01000064.1"/>
</dbReference>
<gene>
    <name evidence="2" type="ORF">D9O36_19555</name>
</gene>
<dbReference type="PANTHER" id="PTHR33886">
    <property type="entry name" value="UNSATURATED RHAMNOGALACTURONAN HYDROLASE (EUROFUNG)"/>
    <property type="match status" value="1"/>
</dbReference>